<dbReference type="SMART" id="SM00530">
    <property type="entry name" value="HTH_XRE"/>
    <property type="match status" value="1"/>
</dbReference>
<dbReference type="PANTHER" id="PTHR46797">
    <property type="entry name" value="HTH-TYPE TRANSCRIPTIONAL REGULATOR"/>
    <property type="match status" value="1"/>
</dbReference>
<evidence type="ECO:0000313" key="3">
    <source>
        <dbReference type="EMBL" id="SEI74584.1"/>
    </source>
</evidence>
<name>A0A1H6T8V7_9BACL</name>
<dbReference type="Gene3D" id="1.10.260.40">
    <property type="entry name" value="lambda repressor-like DNA-binding domains"/>
    <property type="match status" value="1"/>
</dbReference>
<dbReference type="InterPro" id="IPR014710">
    <property type="entry name" value="RmlC-like_jellyroll"/>
</dbReference>
<dbReference type="Pfam" id="PF07883">
    <property type="entry name" value="Cupin_2"/>
    <property type="match status" value="1"/>
</dbReference>
<dbReference type="InterPro" id="IPR013096">
    <property type="entry name" value="Cupin_2"/>
</dbReference>
<organism evidence="3 4">
    <name type="scientific">Bhargavaea ginsengi</name>
    <dbReference type="NCBI Taxonomy" id="426757"/>
    <lineage>
        <taxon>Bacteria</taxon>
        <taxon>Bacillati</taxon>
        <taxon>Bacillota</taxon>
        <taxon>Bacilli</taxon>
        <taxon>Bacillales</taxon>
        <taxon>Caryophanaceae</taxon>
        <taxon>Bhargavaea</taxon>
    </lineage>
</organism>
<dbReference type="InterPro" id="IPR001387">
    <property type="entry name" value="Cro/C1-type_HTH"/>
</dbReference>
<dbReference type="Gene3D" id="2.60.120.10">
    <property type="entry name" value="Jelly Rolls"/>
    <property type="match status" value="1"/>
</dbReference>
<dbReference type="GO" id="GO:0003677">
    <property type="term" value="F:DNA binding"/>
    <property type="evidence" value="ECO:0007669"/>
    <property type="project" value="UniProtKB-KW"/>
</dbReference>
<dbReference type="AlphaFoldDB" id="A0A1H6T8V7"/>
<evidence type="ECO:0000256" key="1">
    <source>
        <dbReference type="ARBA" id="ARBA00023125"/>
    </source>
</evidence>
<feature type="domain" description="HTH cro/C1-type" evidence="2">
    <location>
        <begin position="7"/>
        <end position="61"/>
    </location>
</feature>
<keyword evidence="1" id="KW-0238">DNA-binding</keyword>
<reference evidence="4" key="1">
    <citation type="submission" date="2016-10" db="EMBL/GenBank/DDBJ databases">
        <authorList>
            <person name="Varghese N."/>
            <person name="Submissions S."/>
        </authorList>
    </citation>
    <scope>NUCLEOTIDE SEQUENCE [LARGE SCALE GENOMIC DNA]</scope>
    <source>
        <strain evidence="4">CGMCC 1.6763</strain>
    </source>
</reference>
<dbReference type="InterPro" id="IPR011051">
    <property type="entry name" value="RmlC_Cupin_sf"/>
</dbReference>
<dbReference type="EMBL" id="FNZF01000001">
    <property type="protein sequence ID" value="SEI74584.1"/>
    <property type="molecule type" value="Genomic_DNA"/>
</dbReference>
<dbReference type="Proteomes" id="UP000199200">
    <property type="component" value="Unassembled WGS sequence"/>
</dbReference>
<evidence type="ECO:0000313" key="4">
    <source>
        <dbReference type="Proteomes" id="UP000199200"/>
    </source>
</evidence>
<dbReference type="PANTHER" id="PTHR46797:SF2">
    <property type="entry name" value="TRANSCRIPTIONAL REGULATOR"/>
    <property type="match status" value="1"/>
</dbReference>
<dbReference type="GO" id="GO:0003700">
    <property type="term" value="F:DNA-binding transcription factor activity"/>
    <property type="evidence" value="ECO:0007669"/>
    <property type="project" value="TreeGrafter"/>
</dbReference>
<proteinExistence type="predicted"/>
<protein>
    <submittedName>
        <fullName evidence="3">Transcriptional regulator, XRE family with cupin sensor</fullName>
    </submittedName>
</protein>
<gene>
    <name evidence="3" type="ORF">SAMN04488127_0347</name>
</gene>
<dbReference type="CDD" id="cd02209">
    <property type="entry name" value="cupin_XRE_C"/>
    <property type="match status" value="1"/>
</dbReference>
<dbReference type="SUPFAM" id="SSF47413">
    <property type="entry name" value="lambda repressor-like DNA-binding domains"/>
    <property type="match status" value="1"/>
</dbReference>
<dbReference type="OrthoDB" id="9814553at2"/>
<keyword evidence="4" id="KW-1185">Reference proteome</keyword>
<dbReference type="PROSITE" id="PS50943">
    <property type="entry name" value="HTH_CROC1"/>
    <property type="match status" value="1"/>
</dbReference>
<sequence>MQIGKKIKRLRLKKGLTQEELGERTDLTKGYISQLERDHTSPSIETLFSLLEVLGSSPKEFFDDGNPAAKVVFGKEEHILNTDEERGYSVRWLVSESNEKEMEPVLLTLAPGGEFKEFEPSLSQTFVFVLDGQIRLQLGTESYEAGSGDALYYEASHDHQLLNSGPGEARCLLVATDSYL</sequence>
<dbReference type="CDD" id="cd00093">
    <property type="entry name" value="HTH_XRE"/>
    <property type="match status" value="1"/>
</dbReference>
<accession>A0A1H6T8V7</accession>
<dbReference type="GO" id="GO:0005829">
    <property type="term" value="C:cytosol"/>
    <property type="evidence" value="ECO:0007669"/>
    <property type="project" value="TreeGrafter"/>
</dbReference>
<dbReference type="STRING" id="426757.SAMN04488127_0347"/>
<dbReference type="Pfam" id="PF01381">
    <property type="entry name" value="HTH_3"/>
    <property type="match status" value="1"/>
</dbReference>
<dbReference type="InterPro" id="IPR050807">
    <property type="entry name" value="TransReg_Diox_bact_type"/>
</dbReference>
<dbReference type="RefSeq" id="WP_092049227.1">
    <property type="nucleotide sequence ID" value="NZ_FNZF01000001.1"/>
</dbReference>
<evidence type="ECO:0000259" key="2">
    <source>
        <dbReference type="PROSITE" id="PS50943"/>
    </source>
</evidence>
<dbReference type="InterPro" id="IPR010982">
    <property type="entry name" value="Lambda_DNA-bd_dom_sf"/>
</dbReference>
<dbReference type="SUPFAM" id="SSF51182">
    <property type="entry name" value="RmlC-like cupins"/>
    <property type="match status" value="1"/>
</dbReference>